<feature type="transmembrane region" description="Helical" evidence="1">
    <location>
        <begin position="12"/>
        <end position="34"/>
    </location>
</feature>
<evidence type="ECO:0000313" key="2">
    <source>
        <dbReference type="EMBL" id="MDT8901887.1"/>
    </source>
</evidence>
<reference evidence="2 3" key="1">
    <citation type="submission" date="2023-07" db="EMBL/GenBank/DDBJ databases">
        <title>The novel representative of Negativicutes class, Anaeroselena agilis gen. nov. sp. nov.</title>
        <authorList>
            <person name="Prokofeva M.I."/>
            <person name="Elcheninov A.G."/>
            <person name="Klyukina A."/>
            <person name="Kublanov I.V."/>
            <person name="Frolov E.N."/>
            <person name="Podosokorskaya O.A."/>
        </authorList>
    </citation>
    <scope>NUCLEOTIDE SEQUENCE [LARGE SCALE GENOMIC DNA]</scope>
    <source>
        <strain evidence="2 3">4137-cl</strain>
    </source>
</reference>
<keyword evidence="1" id="KW-1133">Transmembrane helix</keyword>
<name>A0ABU3NYL5_9FIRM</name>
<evidence type="ECO:0008006" key="4">
    <source>
        <dbReference type="Google" id="ProtNLM"/>
    </source>
</evidence>
<keyword evidence="1" id="KW-0812">Transmembrane</keyword>
<dbReference type="Proteomes" id="UP001254848">
    <property type="component" value="Unassembled WGS sequence"/>
</dbReference>
<proteinExistence type="predicted"/>
<evidence type="ECO:0000313" key="3">
    <source>
        <dbReference type="Proteomes" id="UP001254848"/>
    </source>
</evidence>
<sequence length="438" mass="46818">MDNRRTKQRGSVTVLAIVAMLFLGTIIAGLLPMLTIKHGAGNADRDTMAARYAAEAGLKRAYAAISDHSDQWNWLSTQALVQNIPLWDDSTTTYSVSISPASPALATGYVPSQGTYTITSTGMVNGQYQQQVTGVIVVLADGQVQFPGDPNTYGRTHPVSPTDPGEGVAVFPGPVNDPEYINATKYGILSGGTLTVYNGNYTNPTYGNEYALATTAGAPGFPWGPEVTTSVTQVLLDMFEAGFFNADNSRLDTFTKHPLNETINPGVQGLAWNNIWTVPVFPSGKQMYEVSGDVVFNLNAKKGDILTTGAFPNQVVIYSHGNIIVNTAMQGNFVLIADGTITLNGNNTDTGQIELYAQGNVTVDHRIGTIARPATSYGVFMTRSTLTVHGDCYNKAFMFGRSSVTYDGGGTMYGAMYSLGNITISSPLTFVYDPSVIP</sequence>
<keyword evidence="3" id="KW-1185">Reference proteome</keyword>
<organism evidence="2 3">
    <name type="scientific">Anaeroselena agilis</name>
    <dbReference type="NCBI Taxonomy" id="3063788"/>
    <lineage>
        <taxon>Bacteria</taxon>
        <taxon>Bacillati</taxon>
        <taxon>Bacillota</taxon>
        <taxon>Negativicutes</taxon>
        <taxon>Acetonemataceae</taxon>
        <taxon>Anaeroselena</taxon>
    </lineage>
</organism>
<comment type="caution">
    <text evidence="2">The sequence shown here is derived from an EMBL/GenBank/DDBJ whole genome shotgun (WGS) entry which is preliminary data.</text>
</comment>
<accession>A0ABU3NYL5</accession>
<gene>
    <name evidence="2" type="ORF">Q4T40_11575</name>
</gene>
<dbReference type="RefSeq" id="WP_413780385.1">
    <property type="nucleotide sequence ID" value="NZ_JAUOZS010000001.1"/>
</dbReference>
<dbReference type="EMBL" id="JAUOZS010000001">
    <property type="protein sequence ID" value="MDT8901887.1"/>
    <property type="molecule type" value="Genomic_DNA"/>
</dbReference>
<keyword evidence="1" id="KW-0472">Membrane</keyword>
<protein>
    <recommendedName>
        <fullName evidence="4">Type 4 fimbrial biogenesis protein PilX N-terminal domain-containing protein</fullName>
    </recommendedName>
</protein>
<evidence type="ECO:0000256" key="1">
    <source>
        <dbReference type="SAM" id="Phobius"/>
    </source>
</evidence>